<name>A0A067N4T6_BOTB1</name>
<proteinExistence type="predicted"/>
<dbReference type="OrthoDB" id="2800666at2759"/>
<dbReference type="HOGENOM" id="CLU_024199_1_2_1"/>
<dbReference type="SUPFAM" id="SSF81383">
    <property type="entry name" value="F-box domain"/>
    <property type="match status" value="1"/>
</dbReference>
<feature type="domain" description="F-box" evidence="1">
    <location>
        <begin position="76"/>
        <end position="133"/>
    </location>
</feature>
<organism evidence="2 3">
    <name type="scientific">Botryobasidium botryosum (strain FD-172 SS1)</name>
    <dbReference type="NCBI Taxonomy" id="930990"/>
    <lineage>
        <taxon>Eukaryota</taxon>
        <taxon>Fungi</taxon>
        <taxon>Dikarya</taxon>
        <taxon>Basidiomycota</taxon>
        <taxon>Agaricomycotina</taxon>
        <taxon>Agaricomycetes</taxon>
        <taxon>Cantharellales</taxon>
        <taxon>Botryobasidiaceae</taxon>
        <taxon>Botryobasidium</taxon>
    </lineage>
</organism>
<dbReference type="SUPFAM" id="SSF52047">
    <property type="entry name" value="RNI-like"/>
    <property type="match status" value="1"/>
</dbReference>
<sequence length="577" mass="64574">MESEKIPAVIQGLIDDTRHSLDHSTSVAPAPSATFDYDKIRGELDAERRAIETVFDAVKAYTATRLSQLGHLRNQLAPINRLPNEILSAIFHYIVRDDGLTVYTYIAKLHSLSTVSHSWRRMILDTAIFWTDLTRIPESLIDVFLKRSKQLPLKVSYPRKKEFASKIYMPRVSAHIHRWKKCTIDAKYADRDEIISFLLSPGPMLEALDISLHSDYVVTGSPVASDESPFVGSLFAENAPSLRELTLDGLFVPLTSSLYAGLTKLKLARIKYARSESLAEHLLLRTLEASPFLEELHLDDLYTTDTVASIVGVDAAPPHVDLPHLRSLEIKRLAEMKWLQDYILGHITIPPSSHLVLSVKAYSNQRLEFDFPLPPTSFIPSSPHLGLQNLAMIKELSIYIGEEYECRATGWVSGLNNLVLFTLSLTVMENPLLHLFQLLEPEFPMSPERVIFACFDYMDSTAPNVSQSDIIDFLTRHPSIRELKFDSFSTEAIQVLAFLPHRRLCPRLETLCILDCPISGPELIEVVISRMGAEDGGVSAGGAVHLRHLHITGCPGVSQADVPRLEGKLEVVVLEAE</sequence>
<evidence type="ECO:0000259" key="1">
    <source>
        <dbReference type="PROSITE" id="PS50181"/>
    </source>
</evidence>
<evidence type="ECO:0000313" key="3">
    <source>
        <dbReference type="Proteomes" id="UP000027195"/>
    </source>
</evidence>
<reference evidence="3" key="1">
    <citation type="journal article" date="2014" name="Proc. Natl. Acad. Sci. U.S.A.">
        <title>Extensive sampling of basidiomycete genomes demonstrates inadequacy of the white-rot/brown-rot paradigm for wood decay fungi.</title>
        <authorList>
            <person name="Riley R."/>
            <person name="Salamov A.A."/>
            <person name="Brown D.W."/>
            <person name="Nagy L.G."/>
            <person name="Floudas D."/>
            <person name="Held B.W."/>
            <person name="Levasseur A."/>
            <person name="Lombard V."/>
            <person name="Morin E."/>
            <person name="Otillar R."/>
            <person name="Lindquist E.A."/>
            <person name="Sun H."/>
            <person name="LaButti K.M."/>
            <person name="Schmutz J."/>
            <person name="Jabbour D."/>
            <person name="Luo H."/>
            <person name="Baker S.E."/>
            <person name="Pisabarro A.G."/>
            <person name="Walton J.D."/>
            <person name="Blanchette R.A."/>
            <person name="Henrissat B."/>
            <person name="Martin F."/>
            <person name="Cullen D."/>
            <person name="Hibbett D.S."/>
            <person name="Grigoriev I.V."/>
        </authorList>
    </citation>
    <scope>NUCLEOTIDE SEQUENCE [LARGE SCALE GENOMIC DNA]</scope>
    <source>
        <strain evidence="3">FD-172 SS1</strain>
    </source>
</reference>
<dbReference type="InterPro" id="IPR001810">
    <property type="entry name" value="F-box_dom"/>
</dbReference>
<gene>
    <name evidence="2" type="ORF">BOTBODRAFT_28639</name>
</gene>
<dbReference type="STRING" id="930990.A0A067N4T6"/>
<dbReference type="Gene3D" id="3.80.10.10">
    <property type="entry name" value="Ribonuclease Inhibitor"/>
    <property type="match status" value="1"/>
</dbReference>
<dbReference type="Gene3D" id="1.20.1280.50">
    <property type="match status" value="1"/>
</dbReference>
<evidence type="ECO:0000313" key="2">
    <source>
        <dbReference type="EMBL" id="KDQ19157.1"/>
    </source>
</evidence>
<accession>A0A067N4T6</accession>
<dbReference type="InterPro" id="IPR032675">
    <property type="entry name" value="LRR_dom_sf"/>
</dbReference>
<keyword evidence="3" id="KW-1185">Reference proteome</keyword>
<dbReference type="PROSITE" id="PS50181">
    <property type="entry name" value="FBOX"/>
    <property type="match status" value="1"/>
</dbReference>
<dbReference type="AlphaFoldDB" id="A0A067N4T6"/>
<dbReference type="Pfam" id="PF12937">
    <property type="entry name" value="F-box-like"/>
    <property type="match status" value="1"/>
</dbReference>
<dbReference type="EMBL" id="KL198020">
    <property type="protein sequence ID" value="KDQ19157.1"/>
    <property type="molecule type" value="Genomic_DNA"/>
</dbReference>
<dbReference type="InParanoid" id="A0A067N4T6"/>
<protein>
    <recommendedName>
        <fullName evidence="1">F-box domain-containing protein</fullName>
    </recommendedName>
</protein>
<dbReference type="Proteomes" id="UP000027195">
    <property type="component" value="Unassembled WGS sequence"/>
</dbReference>
<dbReference type="InterPro" id="IPR036047">
    <property type="entry name" value="F-box-like_dom_sf"/>
</dbReference>